<accession>A0A699YME5</accession>
<keyword evidence="2" id="KW-1185">Reference proteome</keyword>
<name>A0A699YME5_HAELA</name>
<evidence type="ECO:0000313" key="1">
    <source>
        <dbReference type="EMBL" id="GFH11457.1"/>
    </source>
</evidence>
<feature type="non-terminal residue" evidence="1">
    <location>
        <position position="1"/>
    </location>
</feature>
<dbReference type="Proteomes" id="UP000485058">
    <property type="component" value="Unassembled WGS sequence"/>
</dbReference>
<proteinExistence type="predicted"/>
<dbReference type="AlphaFoldDB" id="A0A699YME5"/>
<sequence length="64" mass="7300">PGGCEGRAGQGLWGPFLAFLRRRRSVVLEELREADRAPSWLLREVEQYLPEDVACLAWVARYPS</sequence>
<protein>
    <submittedName>
        <fullName evidence="1">JmjC domain-containing protein</fullName>
    </submittedName>
</protein>
<comment type="caution">
    <text evidence="1">The sequence shown here is derived from an EMBL/GenBank/DDBJ whole genome shotgun (WGS) entry which is preliminary data.</text>
</comment>
<evidence type="ECO:0000313" key="2">
    <source>
        <dbReference type="Proteomes" id="UP000485058"/>
    </source>
</evidence>
<dbReference type="EMBL" id="BLLF01000405">
    <property type="protein sequence ID" value="GFH11457.1"/>
    <property type="molecule type" value="Genomic_DNA"/>
</dbReference>
<reference evidence="1 2" key="1">
    <citation type="submission" date="2020-02" db="EMBL/GenBank/DDBJ databases">
        <title>Draft genome sequence of Haematococcus lacustris strain NIES-144.</title>
        <authorList>
            <person name="Morimoto D."/>
            <person name="Nakagawa S."/>
            <person name="Yoshida T."/>
            <person name="Sawayama S."/>
        </authorList>
    </citation>
    <scope>NUCLEOTIDE SEQUENCE [LARGE SCALE GENOMIC DNA]</scope>
    <source>
        <strain evidence="1 2">NIES-144</strain>
    </source>
</reference>
<gene>
    <name evidence="1" type="ORF">HaLaN_06957</name>
</gene>
<organism evidence="1 2">
    <name type="scientific">Haematococcus lacustris</name>
    <name type="common">Green alga</name>
    <name type="synonym">Haematococcus pluvialis</name>
    <dbReference type="NCBI Taxonomy" id="44745"/>
    <lineage>
        <taxon>Eukaryota</taxon>
        <taxon>Viridiplantae</taxon>
        <taxon>Chlorophyta</taxon>
        <taxon>core chlorophytes</taxon>
        <taxon>Chlorophyceae</taxon>
        <taxon>CS clade</taxon>
        <taxon>Chlamydomonadales</taxon>
        <taxon>Haematococcaceae</taxon>
        <taxon>Haematococcus</taxon>
    </lineage>
</organism>